<dbReference type="PROSITE" id="PS50234">
    <property type="entry name" value="VWFA"/>
    <property type="match status" value="1"/>
</dbReference>
<dbReference type="InterPro" id="IPR036465">
    <property type="entry name" value="vWFA_dom_sf"/>
</dbReference>
<keyword evidence="2" id="KW-1133">Transmembrane helix</keyword>
<evidence type="ECO:0000313" key="5">
    <source>
        <dbReference type="Proteomes" id="UP001304300"/>
    </source>
</evidence>
<gene>
    <name evidence="4" type="ORF">RZN69_05010</name>
</gene>
<dbReference type="AlphaFoldDB" id="A0AAQ3LAU7"/>
<name>A0AAQ3LAU7_9BACT</name>
<reference evidence="4 5" key="1">
    <citation type="submission" date="2023-10" db="EMBL/GenBank/DDBJ databases">
        <title>Rubellicoccus peritrichatus gen. nov., sp. nov., isolated from an algae of coral reef tank.</title>
        <authorList>
            <person name="Luo J."/>
        </authorList>
    </citation>
    <scope>NUCLEOTIDE SEQUENCE [LARGE SCALE GENOMIC DNA]</scope>
    <source>
        <strain evidence="4 5">CR14</strain>
    </source>
</reference>
<keyword evidence="5" id="KW-1185">Reference proteome</keyword>
<dbReference type="InterPro" id="IPR022156">
    <property type="entry name" value="Uncharacterised_YfbK_N"/>
</dbReference>
<evidence type="ECO:0000256" key="2">
    <source>
        <dbReference type="SAM" id="Phobius"/>
    </source>
</evidence>
<dbReference type="InterPro" id="IPR021908">
    <property type="entry name" value="YfbK_C"/>
</dbReference>
<protein>
    <submittedName>
        <fullName evidence="4">VWA domain-containing protein</fullName>
    </submittedName>
</protein>
<dbReference type="PANTHER" id="PTHR10579">
    <property type="entry name" value="CALCIUM-ACTIVATED CHLORIDE CHANNEL REGULATOR"/>
    <property type="match status" value="1"/>
</dbReference>
<evidence type="ECO:0000256" key="1">
    <source>
        <dbReference type="SAM" id="MobiDB-lite"/>
    </source>
</evidence>
<evidence type="ECO:0000259" key="3">
    <source>
        <dbReference type="PROSITE" id="PS50234"/>
    </source>
</evidence>
<feature type="region of interest" description="Disordered" evidence="1">
    <location>
        <begin position="60"/>
        <end position="79"/>
    </location>
</feature>
<dbReference type="InterPro" id="IPR002035">
    <property type="entry name" value="VWF_A"/>
</dbReference>
<dbReference type="RefSeq" id="WP_317834961.1">
    <property type="nucleotide sequence ID" value="NZ_CP136920.1"/>
</dbReference>
<feature type="transmembrane region" description="Helical" evidence="2">
    <location>
        <begin position="92"/>
        <end position="113"/>
    </location>
</feature>
<dbReference type="EMBL" id="CP136920">
    <property type="protein sequence ID" value="WOO42440.1"/>
    <property type="molecule type" value="Genomic_DNA"/>
</dbReference>
<dbReference type="KEGG" id="puo:RZN69_05010"/>
<dbReference type="Pfam" id="PF12034">
    <property type="entry name" value="YfbK_C"/>
    <property type="match status" value="1"/>
</dbReference>
<feature type="domain" description="VWFA" evidence="3">
    <location>
        <begin position="460"/>
        <end position="645"/>
    </location>
</feature>
<dbReference type="SMART" id="SM00327">
    <property type="entry name" value="VWA"/>
    <property type="match status" value="1"/>
</dbReference>
<evidence type="ECO:0000313" key="4">
    <source>
        <dbReference type="EMBL" id="WOO42440.1"/>
    </source>
</evidence>
<dbReference type="PANTHER" id="PTHR10579:SF43">
    <property type="entry name" value="ZINC FINGER (C3HC4-TYPE RING FINGER) FAMILY PROTEIN"/>
    <property type="match status" value="1"/>
</dbReference>
<dbReference type="InterPro" id="IPR051266">
    <property type="entry name" value="CLCR"/>
</dbReference>
<dbReference type="SUPFAM" id="SSF53300">
    <property type="entry name" value="vWA-like"/>
    <property type="match status" value="1"/>
</dbReference>
<accession>A0AAQ3LAU7</accession>
<keyword evidence="2" id="KW-0812">Transmembrane</keyword>
<sequence length="834" mass="89520">MNDFNDIQPDDPILTAFALGEIDDENERLALQKLIEANPELAEAVEEIRSTASLLGQAFAEESTSTEGPKPILSSESSETVTSHDQKKFVRFPAWIGLVAAAAVALMIGIVSFTPEENHLVQTADMQFQPPEVAIESEPTAEESLKPFSEVRKSNVNTEIALQSQQLSVDGDFALFEEHEAPASNGASIIPKEEILVNQGNLKRGLGASYFAGTDSFALGDSGMISSDASSTSVTTPATEPVAIAGTLIATKDNQVSQERLYSYYGDSSGAVTAGESLAQLPPAQPKSTVAVESRLGEVRKEHGRGFGQAGRLGFQMESSSVDYFGVKASPEPVLPPPAPSYRQQDGQSNTEGYEEITDNAFVSPVVEPLSTFSIDVDTASYANVRRFINQGNLPPPDAVRIEELINYFPYDYAAPGPEDEHPIAIHLDAAPAPWAPKHQLVRIGLKAREVDWKDRPASNLVFLLDVSGSMNRPNKLPLVKEALGKLIRRLDERDRVAIVVYAGASGLVLPATTANNTETILHALDNLKAGGSTNGGQGIELAYKTAKENFLSVGNNRIILCTDGDFNVGTTDKGQLTDLVAAEAKDGVYLTVLGFGMGNLKDDMLETLSNKGNGNYGYIDSAKEARKVFVEQATGTLLTVAKDLKIQVEFNPNHVGAYRLIGYENRKLAAQDFNDDKKDAGEVGAGHTVTALYEVIPAGQKTGVPSVDPLKYQLAAMADSVDGQIESDSEISSELLTAKLRYKLPDNDTSTKLEQPLSANAVQSSFKDASADFRFAAAVAEFGMVLRNSPYKELSNLTQAKDIAEDALGKDAGGHRGDFVDLVEKAISLTPVE</sequence>
<dbReference type="Gene3D" id="3.40.50.410">
    <property type="entry name" value="von Willebrand factor, type A domain"/>
    <property type="match status" value="1"/>
</dbReference>
<dbReference type="Pfam" id="PF12450">
    <property type="entry name" value="vWF_A"/>
    <property type="match status" value="1"/>
</dbReference>
<dbReference type="Pfam" id="PF00092">
    <property type="entry name" value="VWA"/>
    <property type="match status" value="1"/>
</dbReference>
<organism evidence="4 5">
    <name type="scientific">Rubellicoccus peritrichatus</name>
    <dbReference type="NCBI Taxonomy" id="3080537"/>
    <lineage>
        <taxon>Bacteria</taxon>
        <taxon>Pseudomonadati</taxon>
        <taxon>Verrucomicrobiota</taxon>
        <taxon>Opitutia</taxon>
        <taxon>Puniceicoccales</taxon>
        <taxon>Cerasicoccaceae</taxon>
        <taxon>Rubellicoccus</taxon>
    </lineage>
</organism>
<dbReference type="CDD" id="cd01465">
    <property type="entry name" value="vWA_subgroup"/>
    <property type="match status" value="1"/>
</dbReference>
<dbReference type="Proteomes" id="UP001304300">
    <property type="component" value="Chromosome"/>
</dbReference>
<keyword evidence="2" id="KW-0472">Membrane</keyword>
<proteinExistence type="predicted"/>